<reference evidence="2 3" key="1">
    <citation type="submission" date="2018-10" db="EMBL/GenBank/DDBJ databases">
        <title>Genomic Encyclopedia of Type Strains, Phase IV (KMG-IV): sequencing the most valuable type-strain genomes for metagenomic binning, comparative biology and taxonomic classification.</title>
        <authorList>
            <person name="Goeker M."/>
        </authorList>
    </citation>
    <scope>NUCLEOTIDE SEQUENCE [LARGE SCALE GENOMIC DNA]</scope>
    <source>
        <strain evidence="2 3">DSM 25080</strain>
    </source>
</reference>
<keyword evidence="3" id="KW-1185">Reference proteome</keyword>
<gene>
    <name evidence="2" type="ORF">DFR27_0797</name>
</gene>
<name>A0A3M0A8Z4_9GAMM</name>
<evidence type="ECO:0000313" key="2">
    <source>
        <dbReference type="EMBL" id="RMA81007.1"/>
    </source>
</evidence>
<sequence>MRIVFQHQTHQVSYSAAALSGAEVIRVDNKLVEHTVVSEAPRSLRFVVDEVEFMICTASCSDRSNAITAVLTANGREVDGFDLSFLPLKRVLFRRLLLVMLLSVLIAVGFASGLVDWWATLLSGALAAMLPLFGVRGRWLIERR</sequence>
<feature type="transmembrane region" description="Helical" evidence="1">
    <location>
        <begin position="92"/>
        <end position="111"/>
    </location>
</feature>
<dbReference type="RefSeq" id="WP_121876176.1">
    <property type="nucleotide sequence ID" value="NZ_REFJ01000002.1"/>
</dbReference>
<feature type="transmembrane region" description="Helical" evidence="1">
    <location>
        <begin position="117"/>
        <end position="135"/>
    </location>
</feature>
<keyword evidence="1" id="KW-0472">Membrane</keyword>
<proteinExistence type="predicted"/>
<keyword evidence="1" id="KW-0812">Transmembrane</keyword>
<evidence type="ECO:0000256" key="1">
    <source>
        <dbReference type="SAM" id="Phobius"/>
    </source>
</evidence>
<accession>A0A3M0A8Z4</accession>
<dbReference type="AlphaFoldDB" id="A0A3M0A8Z4"/>
<protein>
    <submittedName>
        <fullName evidence="2">Uncharacterized protein</fullName>
    </submittedName>
</protein>
<dbReference type="EMBL" id="REFJ01000002">
    <property type="protein sequence ID" value="RMA81007.1"/>
    <property type="molecule type" value="Genomic_DNA"/>
</dbReference>
<organism evidence="2 3">
    <name type="scientific">Umboniibacter marinipuniceus</name>
    <dbReference type="NCBI Taxonomy" id="569599"/>
    <lineage>
        <taxon>Bacteria</taxon>
        <taxon>Pseudomonadati</taxon>
        <taxon>Pseudomonadota</taxon>
        <taxon>Gammaproteobacteria</taxon>
        <taxon>Cellvibrionales</taxon>
        <taxon>Cellvibrionaceae</taxon>
        <taxon>Umboniibacter</taxon>
    </lineage>
</organism>
<dbReference type="Proteomes" id="UP000267187">
    <property type="component" value="Unassembled WGS sequence"/>
</dbReference>
<keyword evidence="1" id="KW-1133">Transmembrane helix</keyword>
<evidence type="ECO:0000313" key="3">
    <source>
        <dbReference type="Proteomes" id="UP000267187"/>
    </source>
</evidence>
<comment type="caution">
    <text evidence="2">The sequence shown here is derived from an EMBL/GenBank/DDBJ whole genome shotgun (WGS) entry which is preliminary data.</text>
</comment>